<dbReference type="EMBL" id="BRPK01000012">
    <property type="protein sequence ID" value="GLB42755.1"/>
    <property type="molecule type" value="Genomic_DNA"/>
</dbReference>
<name>A0A9P3PVF8_LYOSH</name>
<dbReference type="AlphaFoldDB" id="A0A9P3PVF8"/>
<comment type="caution">
    <text evidence="1">The sequence shown here is derived from an EMBL/GenBank/DDBJ whole genome shotgun (WGS) entry which is preliminary data.</text>
</comment>
<accession>A0A9P3PVF8</accession>
<sequence>MLGQANFRLETWPQFRACAPVKCGIVVEGNKYPRLLPDAPKVLTKSSQRALVGALYMTQVAAKPLYLARPKLPEDECLLLAKLLYLDYEERPERIDHGGVWPKEGILLSRRSLFDVQLWFKDPPEVIANAEQLVVTDASGVGNHPAP</sequence>
<gene>
    <name evidence="1" type="ORF">LshimejAT787_1202040</name>
</gene>
<evidence type="ECO:0000313" key="2">
    <source>
        <dbReference type="Proteomes" id="UP001063166"/>
    </source>
</evidence>
<protein>
    <submittedName>
        <fullName evidence="1">Uncharacterized protein</fullName>
    </submittedName>
</protein>
<reference evidence="1" key="1">
    <citation type="submission" date="2022-07" db="EMBL/GenBank/DDBJ databases">
        <title>The genome of Lyophyllum shimeji provides insight into the initial evolution of ectomycorrhizal fungal genome.</title>
        <authorList>
            <person name="Kobayashi Y."/>
            <person name="Shibata T."/>
            <person name="Hirakawa H."/>
            <person name="Shigenobu S."/>
            <person name="Nishiyama T."/>
            <person name="Yamada A."/>
            <person name="Hasebe M."/>
            <person name="Kawaguchi M."/>
        </authorList>
    </citation>
    <scope>NUCLEOTIDE SEQUENCE</scope>
    <source>
        <strain evidence="1">AT787</strain>
    </source>
</reference>
<evidence type="ECO:0000313" key="1">
    <source>
        <dbReference type="EMBL" id="GLB42755.1"/>
    </source>
</evidence>
<dbReference type="Proteomes" id="UP001063166">
    <property type="component" value="Unassembled WGS sequence"/>
</dbReference>
<keyword evidence="2" id="KW-1185">Reference proteome</keyword>
<organism evidence="1 2">
    <name type="scientific">Lyophyllum shimeji</name>
    <name type="common">Hon-shimeji</name>
    <name type="synonym">Tricholoma shimeji</name>
    <dbReference type="NCBI Taxonomy" id="47721"/>
    <lineage>
        <taxon>Eukaryota</taxon>
        <taxon>Fungi</taxon>
        <taxon>Dikarya</taxon>
        <taxon>Basidiomycota</taxon>
        <taxon>Agaricomycotina</taxon>
        <taxon>Agaricomycetes</taxon>
        <taxon>Agaricomycetidae</taxon>
        <taxon>Agaricales</taxon>
        <taxon>Tricholomatineae</taxon>
        <taxon>Lyophyllaceae</taxon>
        <taxon>Lyophyllum</taxon>
    </lineage>
</organism>
<proteinExistence type="predicted"/>